<dbReference type="EMBL" id="CYKH01000078">
    <property type="protein sequence ID" value="CUE69506.1"/>
    <property type="molecule type" value="Genomic_DNA"/>
</dbReference>
<dbReference type="Gene3D" id="3.90.180.10">
    <property type="entry name" value="Medium-chain alcohol dehydrogenases, catalytic domain"/>
    <property type="match status" value="1"/>
</dbReference>
<evidence type="ECO:0000256" key="5">
    <source>
        <dbReference type="ARBA" id="ARBA00023002"/>
    </source>
</evidence>
<evidence type="ECO:0000259" key="7">
    <source>
        <dbReference type="Pfam" id="PF08240"/>
    </source>
</evidence>
<dbReference type="GO" id="GO:0005739">
    <property type="term" value="C:mitochondrion"/>
    <property type="evidence" value="ECO:0007669"/>
    <property type="project" value="UniProtKB-SubCell"/>
</dbReference>
<dbReference type="AlphaFoldDB" id="A0A0S4ILA6"/>
<dbReference type="PANTHER" id="PTHR43981:SF2">
    <property type="entry name" value="ENOYL-[ACYL-CARRIER-PROTEIN] REDUCTASE, MITOCHONDRIAL"/>
    <property type="match status" value="1"/>
</dbReference>
<evidence type="ECO:0000256" key="1">
    <source>
        <dbReference type="ARBA" id="ARBA00004173"/>
    </source>
</evidence>
<evidence type="ECO:0000313" key="8">
    <source>
        <dbReference type="EMBL" id="CUE69506.1"/>
    </source>
</evidence>
<keyword evidence="5" id="KW-0560">Oxidoreductase</keyword>
<keyword evidence="9" id="KW-1185">Reference proteome</keyword>
<name>A0A0S4ILA6_BODSA</name>
<keyword evidence="6" id="KW-0496">Mitochondrion</keyword>
<keyword evidence="4" id="KW-0809">Transit peptide</keyword>
<dbReference type="InterPro" id="IPR051034">
    <property type="entry name" value="Mito_Enoyl-ACP_Reductase"/>
</dbReference>
<comment type="similarity">
    <text evidence="2">Belongs to the zinc-containing alcohol dehydrogenase family. Quinone oxidoreductase subfamily.</text>
</comment>
<evidence type="ECO:0000256" key="4">
    <source>
        <dbReference type="ARBA" id="ARBA00022946"/>
    </source>
</evidence>
<keyword evidence="8" id="KW-0675">Receptor</keyword>
<gene>
    <name evidence="8" type="ORF">BSAL_52050</name>
</gene>
<dbReference type="PANTHER" id="PTHR43981">
    <property type="entry name" value="ENOYL-[ACYL-CARRIER-PROTEIN] REDUCTASE, MITOCHONDRIAL"/>
    <property type="match status" value="1"/>
</dbReference>
<dbReference type="OrthoDB" id="7482721at2759"/>
<dbReference type="InterPro" id="IPR036291">
    <property type="entry name" value="NAD(P)-bd_dom_sf"/>
</dbReference>
<evidence type="ECO:0000313" key="9">
    <source>
        <dbReference type="Proteomes" id="UP000051952"/>
    </source>
</evidence>
<dbReference type="OMA" id="WVAPLNG"/>
<proteinExistence type="inferred from homology"/>
<dbReference type="SUPFAM" id="SSF51735">
    <property type="entry name" value="NAD(P)-binding Rossmann-fold domains"/>
    <property type="match status" value="1"/>
</dbReference>
<dbReference type="GO" id="GO:0006631">
    <property type="term" value="P:fatty acid metabolic process"/>
    <property type="evidence" value="ECO:0007669"/>
    <property type="project" value="TreeGrafter"/>
</dbReference>
<organism evidence="8 9">
    <name type="scientific">Bodo saltans</name>
    <name type="common">Flagellated protozoan</name>
    <dbReference type="NCBI Taxonomy" id="75058"/>
    <lineage>
        <taxon>Eukaryota</taxon>
        <taxon>Discoba</taxon>
        <taxon>Euglenozoa</taxon>
        <taxon>Kinetoplastea</taxon>
        <taxon>Metakinetoplastina</taxon>
        <taxon>Eubodonida</taxon>
        <taxon>Bodonidae</taxon>
        <taxon>Bodo</taxon>
    </lineage>
</organism>
<evidence type="ECO:0000256" key="2">
    <source>
        <dbReference type="ARBA" id="ARBA00010371"/>
    </source>
</evidence>
<dbReference type="VEuPathDB" id="TriTrypDB:BSAL_52050"/>
<sequence>MSKIATKGWRYARSGPIGSTLKLEKFDLAVGKDDVVVKMQYAPLHRVDAAIVNGSALGRTKNAKPFPRIGGSEGVGTVVRSGNSTSVKEGDTVWVAPLQGTWSETITADSALVHKIDPKNAALAATASNFIVAQQLLDGVQKSGVVVQNGGSSLTALAVALLAKERGLTLFSTASKGDRYAQADARLKSAGSQTFEYSPAGARSLKAALAGKNVNRFLNGVGGNNFNEFVKLVGNNGEVVTFGAQNGFGLMWAGSNQIYKQLTLRGFYLPRYLRDTSYEVRQSTLDAVLKSISASGAAGKYPTEQVKLEALPTVWDKTFVQGGSKGIIQF</sequence>
<reference evidence="9" key="1">
    <citation type="submission" date="2015-09" db="EMBL/GenBank/DDBJ databases">
        <authorList>
            <consortium name="Pathogen Informatics"/>
        </authorList>
    </citation>
    <scope>NUCLEOTIDE SEQUENCE [LARGE SCALE GENOMIC DNA]</scope>
    <source>
        <strain evidence="9">Lake Konstanz</strain>
    </source>
</reference>
<evidence type="ECO:0000256" key="3">
    <source>
        <dbReference type="ARBA" id="ARBA00022857"/>
    </source>
</evidence>
<comment type="subcellular location">
    <subcellularLocation>
        <location evidence="1">Mitochondrion</location>
    </subcellularLocation>
</comment>
<dbReference type="InterPro" id="IPR013154">
    <property type="entry name" value="ADH-like_N"/>
</dbReference>
<dbReference type="InterPro" id="IPR011032">
    <property type="entry name" value="GroES-like_sf"/>
</dbReference>
<dbReference type="SUPFAM" id="SSF50129">
    <property type="entry name" value="GroES-like"/>
    <property type="match status" value="1"/>
</dbReference>
<dbReference type="Proteomes" id="UP000051952">
    <property type="component" value="Unassembled WGS sequence"/>
</dbReference>
<dbReference type="GO" id="GO:0016491">
    <property type="term" value="F:oxidoreductase activity"/>
    <property type="evidence" value="ECO:0007669"/>
    <property type="project" value="UniProtKB-KW"/>
</dbReference>
<evidence type="ECO:0000256" key="6">
    <source>
        <dbReference type="ARBA" id="ARBA00023128"/>
    </source>
</evidence>
<accession>A0A0S4ILA6</accession>
<dbReference type="Pfam" id="PF08240">
    <property type="entry name" value="ADH_N"/>
    <property type="match status" value="1"/>
</dbReference>
<feature type="domain" description="Alcohol dehydrogenase-like N-terminal" evidence="7">
    <location>
        <begin position="31"/>
        <end position="102"/>
    </location>
</feature>
<protein>
    <submittedName>
        <fullName evidence="8">Nuclear receptor binding factor-like protein, putative</fullName>
    </submittedName>
</protein>
<dbReference type="Gene3D" id="3.40.50.720">
    <property type="entry name" value="NAD(P)-binding Rossmann-like Domain"/>
    <property type="match status" value="1"/>
</dbReference>
<keyword evidence="3" id="KW-0521">NADP</keyword>